<dbReference type="KEGG" id="bnn:FOA43_004299"/>
<dbReference type="GeneID" id="62197699"/>
<dbReference type="Proteomes" id="UP000662931">
    <property type="component" value="Chromosome 4"/>
</dbReference>
<reference evidence="2" key="1">
    <citation type="submission" date="2020-10" db="EMBL/GenBank/DDBJ databases">
        <authorList>
            <person name="Roach M.J.R."/>
        </authorList>
    </citation>
    <scope>NUCLEOTIDE SEQUENCE</scope>
    <source>
        <strain evidence="2">CBS 1945</strain>
    </source>
</reference>
<feature type="region of interest" description="Disordered" evidence="1">
    <location>
        <begin position="285"/>
        <end position="321"/>
    </location>
</feature>
<dbReference type="EMBL" id="CP064815">
    <property type="protein sequence ID" value="QPG76905.1"/>
    <property type="molecule type" value="Genomic_DNA"/>
</dbReference>
<protein>
    <submittedName>
        <fullName evidence="2">Uncharacterized protein</fullName>
    </submittedName>
</protein>
<dbReference type="RefSeq" id="XP_038780470.1">
    <property type="nucleotide sequence ID" value="XM_038924542.1"/>
</dbReference>
<accession>A0A875S9W6</accession>
<keyword evidence="3" id="KW-1185">Reference proteome</keyword>
<evidence type="ECO:0000313" key="2">
    <source>
        <dbReference type="EMBL" id="QPG76905.1"/>
    </source>
</evidence>
<name>A0A875S9W6_EENNA</name>
<dbReference type="AlphaFoldDB" id="A0A875S9W6"/>
<feature type="compositionally biased region" description="Basic and acidic residues" evidence="1">
    <location>
        <begin position="299"/>
        <end position="315"/>
    </location>
</feature>
<organism evidence="2 3">
    <name type="scientific">Eeniella nana</name>
    <name type="common">Yeast</name>
    <name type="synonym">Brettanomyces nanus</name>
    <dbReference type="NCBI Taxonomy" id="13502"/>
    <lineage>
        <taxon>Eukaryota</taxon>
        <taxon>Fungi</taxon>
        <taxon>Dikarya</taxon>
        <taxon>Ascomycota</taxon>
        <taxon>Saccharomycotina</taxon>
        <taxon>Pichiomycetes</taxon>
        <taxon>Pichiales</taxon>
        <taxon>Pichiaceae</taxon>
        <taxon>Brettanomyces</taxon>
    </lineage>
</organism>
<dbReference type="OrthoDB" id="10436782at2759"/>
<evidence type="ECO:0000256" key="1">
    <source>
        <dbReference type="SAM" id="MobiDB-lite"/>
    </source>
</evidence>
<evidence type="ECO:0000313" key="3">
    <source>
        <dbReference type="Proteomes" id="UP000662931"/>
    </source>
</evidence>
<gene>
    <name evidence="2" type="ORF">FOA43_004299</name>
</gene>
<sequence>MDIDMYKFLKLFQSSELRDMSYQSNWKIPARYRKIHGLDGSEYIVGIKVSKDPLFQIVVTNTKDRIYLHVCKEREDFKQMLALNNILSTDKDTVDQVLGQFFAIQEAISSESLFISLVKEQLLEIRFKEFHFSVRLHELTSNDDKLPIMEQLMHKFADFSLLQSMILMKNQAEIDNKNQIIMKLLINQIHNSSTVMGLESNHELTEDEIYNHEVVNSVLLRNSGLRKSLSSTASQIRQRTIENYKENEEDYSHNSLNTLFNREFDPQWSVLSGGAFSSHVNSDASYTRVATSSNRRKMAKMEIKQETERRNEDKTPTMSTFQYLLSRKRKRRGNNNSSIKYPKR</sequence>
<proteinExistence type="predicted"/>